<reference evidence="7 8" key="1">
    <citation type="submission" date="2022-01" db="EMBL/GenBank/DDBJ databases">
        <authorList>
            <person name="Xiong W."/>
            <person name="Schranz E."/>
        </authorList>
    </citation>
    <scope>NUCLEOTIDE SEQUENCE [LARGE SCALE GENOMIC DNA]</scope>
</reference>
<evidence type="ECO:0000256" key="1">
    <source>
        <dbReference type="ARBA" id="ARBA00001946"/>
    </source>
</evidence>
<evidence type="ECO:0000256" key="2">
    <source>
        <dbReference type="ARBA" id="ARBA00022723"/>
    </source>
</evidence>
<dbReference type="FunFam" id="1.10.600.10:FF:000007">
    <property type="entry name" value="Isoprene synthase, chloroplastic"/>
    <property type="match status" value="1"/>
</dbReference>
<accession>A0AAU9NTI5</accession>
<evidence type="ECO:0000256" key="4">
    <source>
        <dbReference type="ARBA" id="ARBA00054370"/>
    </source>
</evidence>
<dbReference type="InterPro" id="IPR050148">
    <property type="entry name" value="Terpene_synthase-like"/>
</dbReference>
<dbReference type="GO" id="GO:0016102">
    <property type="term" value="P:diterpenoid biosynthetic process"/>
    <property type="evidence" value="ECO:0007669"/>
    <property type="project" value="InterPro"/>
</dbReference>
<evidence type="ECO:0000259" key="6">
    <source>
        <dbReference type="Pfam" id="PF03936"/>
    </source>
</evidence>
<gene>
    <name evidence="7" type="ORF">LVIROSA_LOCUS27104</name>
</gene>
<evidence type="ECO:0000313" key="8">
    <source>
        <dbReference type="Proteomes" id="UP001157418"/>
    </source>
</evidence>
<dbReference type="EMBL" id="CAKMRJ010005412">
    <property type="protein sequence ID" value="CAH1441009.1"/>
    <property type="molecule type" value="Genomic_DNA"/>
</dbReference>
<protein>
    <submittedName>
        <fullName evidence="7">Uncharacterized protein</fullName>
    </submittedName>
</protein>
<dbReference type="CDD" id="cd00684">
    <property type="entry name" value="Terpene_cyclase_plant_C1"/>
    <property type="match status" value="1"/>
</dbReference>
<proteinExistence type="predicted"/>
<comment type="cofactor">
    <cofactor evidence="1">
        <name>Mg(2+)</name>
        <dbReference type="ChEBI" id="CHEBI:18420"/>
    </cofactor>
</comment>
<dbReference type="SUPFAM" id="SSF48576">
    <property type="entry name" value="Terpenoid synthases"/>
    <property type="match status" value="1"/>
</dbReference>
<evidence type="ECO:0000256" key="3">
    <source>
        <dbReference type="ARBA" id="ARBA00052489"/>
    </source>
</evidence>
<dbReference type="Gene3D" id="1.50.10.130">
    <property type="entry name" value="Terpene synthase, N-terminal domain"/>
    <property type="match status" value="1"/>
</dbReference>
<dbReference type="Pfam" id="PF01397">
    <property type="entry name" value="Terpene_synth"/>
    <property type="match status" value="1"/>
</dbReference>
<dbReference type="AlphaFoldDB" id="A0AAU9NTI5"/>
<evidence type="ECO:0000259" key="5">
    <source>
        <dbReference type="Pfam" id="PF01397"/>
    </source>
</evidence>
<comment type="caution">
    <text evidence="7">The sequence shown here is derived from an EMBL/GenBank/DDBJ whole genome shotgun (WGS) entry which is preliminary data.</text>
</comment>
<organism evidence="7 8">
    <name type="scientific">Lactuca virosa</name>
    <dbReference type="NCBI Taxonomy" id="75947"/>
    <lineage>
        <taxon>Eukaryota</taxon>
        <taxon>Viridiplantae</taxon>
        <taxon>Streptophyta</taxon>
        <taxon>Embryophyta</taxon>
        <taxon>Tracheophyta</taxon>
        <taxon>Spermatophyta</taxon>
        <taxon>Magnoliopsida</taxon>
        <taxon>eudicotyledons</taxon>
        <taxon>Gunneridae</taxon>
        <taxon>Pentapetalae</taxon>
        <taxon>asterids</taxon>
        <taxon>campanulids</taxon>
        <taxon>Asterales</taxon>
        <taxon>Asteraceae</taxon>
        <taxon>Cichorioideae</taxon>
        <taxon>Cichorieae</taxon>
        <taxon>Lactucinae</taxon>
        <taxon>Lactuca</taxon>
    </lineage>
</organism>
<comment type="catalytic activity">
    <reaction evidence="3">
        <text>(2E,6E)-farnesyl diphosphate = (+)-(R)-germacrene A + diphosphate</text>
        <dbReference type="Rhea" id="RHEA:12516"/>
        <dbReference type="ChEBI" id="CHEBI:33019"/>
        <dbReference type="ChEBI" id="CHEBI:41595"/>
        <dbReference type="ChEBI" id="CHEBI:175763"/>
        <dbReference type="EC" id="4.2.3.23"/>
    </reaction>
</comment>
<dbReference type="FunFam" id="1.50.10.130:FF:000001">
    <property type="entry name" value="Isoprene synthase, chloroplastic"/>
    <property type="match status" value="1"/>
</dbReference>
<dbReference type="Pfam" id="PF03936">
    <property type="entry name" value="Terpene_synth_C"/>
    <property type="match status" value="1"/>
</dbReference>
<keyword evidence="2" id="KW-0479">Metal-binding</keyword>
<dbReference type="GO" id="GO:0000287">
    <property type="term" value="F:magnesium ion binding"/>
    <property type="evidence" value="ECO:0007669"/>
    <property type="project" value="InterPro"/>
</dbReference>
<dbReference type="InterPro" id="IPR008949">
    <property type="entry name" value="Isoprenoid_synthase_dom_sf"/>
</dbReference>
<keyword evidence="8" id="KW-1185">Reference proteome</keyword>
<dbReference type="SFLD" id="SFLDS00005">
    <property type="entry name" value="Isoprenoid_Synthase_Type_I"/>
    <property type="match status" value="1"/>
</dbReference>
<dbReference type="Gene3D" id="1.10.600.10">
    <property type="entry name" value="Farnesyl Diphosphate Synthase"/>
    <property type="match status" value="1"/>
</dbReference>
<dbReference type="Proteomes" id="UP001157418">
    <property type="component" value="Unassembled WGS sequence"/>
</dbReference>
<dbReference type="InterPro" id="IPR036965">
    <property type="entry name" value="Terpene_synth_N_sf"/>
</dbReference>
<dbReference type="InterPro" id="IPR008930">
    <property type="entry name" value="Terpenoid_cyclase/PrenylTrfase"/>
</dbReference>
<dbReference type="InterPro" id="IPR005630">
    <property type="entry name" value="Terpene_synthase_metal-bd"/>
</dbReference>
<dbReference type="SFLD" id="SFLDG01019">
    <property type="entry name" value="Terpene_Cyclase_Like_1_C_Termi"/>
    <property type="match status" value="1"/>
</dbReference>
<feature type="domain" description="Terpene synthase metal-binding" evidence="6">
    <location>
        <begin position="254"/>
        <end position="492"/>
    </location>
</feature>
<evidence type="ECO:0000313" key="7">
    <source>
        <dbReference type="EMBL" id="CAH1441009.1"/>
    </source>
</evidence>
<dbReference type="InterPro" id="IPR044814">
    <property type="entry name" value="Terpene_cyclase_plant_C1"/>
</dbReference>
<feature type="domain" description="Terpene synthase N-terminal" evidence="5">
    <location>
        <begin position="19"/>
        <end position="195"/>
    </location>
</feature>
<dbReference type="InterPro" id="IPR034741">
    <property type="entry name" value="Terpene_cyclase-like_1_C"/>
</dbReference>
<comment type="function">
    <text evidence="4">Involved in sesquiterpene lactone biosynthesis. Produces exclusively (+)-germacrene A.</text>
</comment>
<dbReference type="GO" id="GO:0034005">
    <property type="term" value="F:germacrene-A synthase activity"/>
    <property type="evidence" value="ECO:0007669"/>
    <property type="project" value="UniProtKB-EC"/>
</dbReference>
<dbReference type="SUPFAM" id="SSF48239">
    <property type="entry name" value="Terpenoid cyclases/Protein prenyltransferases"/>
    <property type="match status" value="1"/>
</dbReference>
<sequence>MSLQQEDVIRSTINFPPNVWGDEFLAYEQQEYEEGIEKEVDVLKEEVKKEILASLNDQTKHLNLLKLVDAIQRLGIAYYFEKEINQALEQVFDAYGDHNWNGVGTSLWFRLMRQQGFFVSSDTFKTYTDEEGCFNESLKNDLQGLLDLYEATYLRMPGEVILDDALDFSRKCLADIARNHLLSDPVVSAEIHEALKQPLLKRLPRIEALRYIPFYERETFHNHSLLKLAKLGFNLLQSLHKKEICQISKWWKRFDVPTNIPYARDRLVECYLWAALGVYTDPQYSVGRMWVARAFALITLIDDTYDAYGTYEELVIFTEAIERWSITCVEGLPEYMKLLYQMLMDLDEEMKEFLAAMGKVHQHKYVKETMKEYIRSYMMEAKWNHESYIPTMEEHAEVTYISTGYKFVLAASFAAQDDVIADETFQWVFSFPPIVKASCGICRLMDDIVTHKKEQERKHVASVIECYMKQFNTSEQHLYGLFSEKVEDAWKELNKESIMCKDVKMPINRRVMNLGRVMDLMYKNKDHFTYVGDELINLVKSLFVDAIII</sequence>
<dbReference type="InterPro" id="IPR001906">
    <property type="entry name" value="Terpene_synth_N"/>
</dbReference>
<dbReference type="PANTHER" id="PTHR31225:SF235">
    <property type="entry name" value="TERPENOID CYCLASES_PROTEIN PRENYLTRANSFERASE ALPHA-ALPHA TOROID-RELATED"/>
    <property type="match status" value="1"/>
</dbReference>
<name>A0AAU9NTI5_9ASTR</name>
<dbReference type="PANTHER" id="PTHR31225">
    <property type="entry name" value="OS04G0344100 PROTEIN-RELATED"/>
    <property type="match status" value="1"/>
</dbReference>